<accession>A0A3P3TZN5</accession>
<organism evidence="1 2">
    <name type="scientific">Paenibacillus oralis</name>
    <dbReference type="NCBI Taxonomy" id="2490856"/>
    <lineage>
        <taxon>Bacteria</taxon>
        <taxon>Bacillati</taxon>
        <taxon>Bacillota</taxon>
        <taxon>Bacilli</taxon>
        <taxon>Bacillales</taxon>
        <taxon>Paenibacillaceae</taxon>
        <taxon>Paenibacillus</taxon>
    </lineage>
</organism>
<reference evidence="1 2" key="1">
    <citation type="submission" date="2018-11" db="EMBL/GenBank/DDBJ databases">
        <title>Genome sequencing of Paenibacillus sp. KCOM 3021 (= ChDC PVNT-B20).</title>
        <authorList>
            <person name="Kook J.-K."/>
            <person name="Park S.-N."/>
            <person name="Lim Y.K."/>
        </authorList>
    </citation>
    <scope>NUCLEOTIDE SEQUENCE [LARGE SCALE GENOMIC DNA]</scope>
    <source>
        <strain evidence="1 2">KCOM 3021</strain>
    </source>
</reference>
<name>A0A3P3TZN5_9BACL</name>
<gene>
    <name evidence="1" type="ORF">EHV15_10545</name>
</gene>
<dbReference type="Proteomes" id="UP000267017">
    <property type="component" value="Unassembled WGS sequence"/>
</dbReference>
<keyword evidence="2" id="KW-1185">Reference proteome</keyword>
<proteinExistence type="predicted"/>
<evidence type="ECO:0000313" key="2">
    <source>
        <dbReference type="Proteomes" id="UP000267017"/>
    </source>
</evidence>
<dbReference type="OrthoDB" id="9803119at2"/>
<dbReference type="AlphaFoldDB" id="A0A3P3TZN5"/>
<sequence length="63" mass="7342">MYADRNISIPFLTQSGRFLARVIGESREMSFCERCSRISDNEEEATKIYNHKSYYWPVSCAAI</sequence>
<comment type="caution">
    <text evidence="1">The sequence shown here is derived from an EMBL/GenBank/DDBJ whole genome shotgun (WGS) entry which is preliminary data.</text>
</comment>
<evidence type="ECO:0000313" key="1">
    <source>
        <dbReference type="EMBL" id="RRJ63310.1"/>
    </source>
</evidence>
<protein>
    <submittedName>
        <fullName evidence="1">Uncharacterized protein</fullName>
    </submittedName>
</protein>
<dbReference type="EMBL" id="RRCN01000001">
    <property type="protein sequence ID" value="RRJ63310.1"/>
    <property type="molecule type" value="Genomic_DNA"/>
</dbReference>